<evidence type="ECO:0000313" key="1">
    <source>
        <dbReference type="EMBL" id="OIQ70012.1"/>
    </source>
</evidence>
<name>A0A1J5PR11_9ZZZZ</name>
<gene>
    <name evidence="1" type="ORF">GALL_483810</name>
</gene>
<reference evidence="1" key="1">
    <citation type="submission" date="2016-10" db="EMBL/GenBank/DDBJ databases">
        <title>Sequence of Gallionella enrichment culture.</title>
        <authorList>
            <person name="Poehlein A."/>
            <person name="Muehling M."/>
            <person name="Daniel R."/>
        </authorList>
    </citation>
    <scope>NUCLEOTIDE SEQUENCE</scope>
</reference>
<protein>
    <submittedName>
        <fullName evidence="1">Uncharacterized protein</fullName>
    </submittedName>
</protein>
<dbReference type="EMBL" id="MLJW01004414">
    <property type="protein sequence ID" value="OIQ70012.1"/>
    <property type="molecule type" value="Genomic_DNA"/>
</dbReference>
<comment type="caution">
    <text evidence="1">The sequence shown here is derived from an EMBL/GenBank/DDBJ whole genome shotgun (WGS) entry which is preliminary data.</text>
</comment>
<accession>A0A1J5PR11</accession>
<dbReference type="AlphaFoldDB" id="A0A1J5PR11"/>
<sequence length="53" mass="5974">MERFKQLIELARIERVRDILLAPIDQGKPPLSVTDSFMAGLHQRLAEIEASLG</sequence>
<proteinExistence type="predicted"/>
<organism evidence="1">
    <name type="scientific">mine drainage metagenome</name>
    <dbReference type="NCBI Taxonomy" id="410659"/>
    <lineage>
        <taxon>unclassified sequences</taxon>
        <taxon>metagenomes</taxon>
        <taxon>ecological metagenomes</taxon>
    </lineage>
</organism>